<keyword evidence="2" id="KW-1185">Reference proteome</keyword>
<dbReference type="RefSeq" id="WP_397405486.1">
    <property type="nucleotide sequence ID" value="NZ_JBIRYI010000009.1"/>
</dbReference>
<gene>
    <name evidence="1" type="ORF">ACH47X_15440</name>
</gene>
<accession>A0ABW7XLC3</accession>
<dbReference type="EMBL" id="JBIRYI010000009">
    <property type="protein sequence ID" value="MFI2488309.1"/>
    <property type="molecule type" value="Genomic_DNA"/>
</dbReference>
<sequence length="58" mass="5804">MTSAVPGTTLRAGGTVVLGAARLTACTPPDGERVAPGTVLTSLVRSGRSRLGDLLAVR</sequence>
<comment type="caution">
    <text evidence="1">The sequence shown here is derived from an EMBL/GenBank/DDBJ whole genome shotgun (WGS) entry which is preliminary data.</text>
</comment>
<proteinExistence type="predicted"/>
<evidence type="ECO:0000313" key="2">
    <source>
        <dbReference type="Proteomes" id="UP001611580"/>
    </source>
</evidence>
<dbReference type="Proteomes" id="UP001611580">
    <property type="component" value="Unassembled WGS sequence"/>
</dbReference>
<reference evidence="1 2" key="1">
    <citation type="submission" date="2024-10" db="EMBL/GenBank/DDBJ databases">
        <title>The Natural Products Discovery Center: Release of the First 8490 Sequenced Strains for Exploring Actinobacteria Biosynthetic Diversity.</title>
        <authorList>
            <person name="Kalkreuter E."/>
            <person name="Kautsar S.A."/>
            <person name="Yang D."/>
            <person name="Bader C.D."/>
            <person name="Teijaro C.N."/>
            <person name="Fluegel L."/>
            <person name="Davis C.M."/>
            <person name="Simpson J.R."/>
            <person name="Lauterbach L."/>
            <person name="Steele A.D."/>
            <person name="Gui C."/>
            <person name="Meng S."/>
            <person name="Li G."/>
            <person name="Viehrig K."/>
            <person name="Ye F."/>
            <person name="Su P."/>
            <person name="Kiefer A.F."/>
            <person name="Nichols A."/>
            <person name="Cepeda A.J."/>
            <person name="Yan W."/>
            <person name="Fan B."/>
            <person name="Jiang Y."/>
            <person name="Adhikari A."/>
            <person name="Zheng C.-J."/>
            <person name="Schuster L."/>
            <person name="Cowan T.M."/>
            <person name="Smanski M.J."/>
            <person name="Chevrette M.G."/>
            <person name="De Carvalho L.P.S."/>
            <person name="Shen B."/>
        </authorList>
    </citation>
    <scope>NUCLEOTIDE SEQUENCE [LARGE SCALE GENOMIC DNA]</scope>
    <source>
        <strain evidence="1 2">NPDC019481</strain>
    </source>
</reference>
<organism evidence="1 2">
    <name type="scientific">Promicromonospora kroppenstedtii</name>
    <dbReference type="NCBI Taxonomy" id="440482"/>
    <lineage>
        <taxon>Bacteria</taxon>
        <taxon>Bacillati</taxon>
        <taxon>Actinomycetota</taxon>
        <taxon>Actinomycetes</taxon>
        <taxon>Micrococcales</taxon>
        <taxon>Promicromonosporaceae</taxon>
        <taxon>Promicromonospora</taxon>
    </lineage>
</organism>
<evidence type="ECO:0000313" key="1">
    <source>
        <dbReference type="EMBL" id="MFI2488309.1"/>
    </source>
</evidence>
<name>A0ABW7XLC3_9MICO</name>
<protein>
    <submittedName>
        <fullName evidence="1">Uncharacterized protein</fullName>
    </submittedName>
</protein>